<comment type="caution">
    <text evidence="2">The sequence shown here is derived from an EMBL/GenBank/DDBJ whole genome shotgun (WGS) entry which is preliminary data.</text>
</comment>
<dbReference type="SUPFAM" id="SSF54277">
    <property type="entry name" value="CAD &amp; PB1 domains"/>
    <property type="match status" value="1"/>
</dbReference>
<gene>
    <name evidence="2" type="ORF">AKAME5_000286400</name>
</gene>
<sequence length="144" mass="16479">MLSLSFSVSSSPRRRAPVTWGGQPRHGVLAHTHTLPRCVGLTEDTDGREQRVDLLRHLCRETPVTEVGLHAGQARSCPDRGRKLRRQVVAQQGHVSGDWLVDHVHKHRHNEILMFGRPVQFEEIQQKVKTVFGQQLDLHYMNNE</sequence>
<evidence type="ECO:0000313" key="2">
    <source>
        <dbReference type="EMBL" id="GLD48998.1"/>
    </source>
</evidence>
<feature type="non-terminal residue" evidence="2">
    <location>
        <position position="1"/>
    </location>
</feature>
<keyword evidence="2" id="KW-0808">Transferase</keyword>
<dbReference type="Proteomes" id="UP001279410">
    <property type="component" value="Unassembled WGS sequence"/>
</dbReference>
<reference evidence="2" key="1">
    <citation type="submission" date="2022-08" db="EMBL/GenBank/DDBJ databases">
        <title>Genome sequencing of akame (Lates japonicus).</title>
        <authorList>
            <person name="Hashiguchi Y."/>
            <person name="Takahashi H."/>
        </authorList>
    </citation>
    <scope>NUCLEOTIDE SEQUENCE</scope>
    <source>
        <strain evidence="2">Kochi</strain>
    </source>
</reference>
<feature type="compositionally biased region" description="Low complexity" evidence="1">
    <location>
        <begin position="1"/>
        <end position="11"/>
    </location>
</feature>
<name>A0AAD3M7Y0_LATJO</name>
<feature type="region of interest" description="Disordered" evidence="1">
    <location>
        <begin position="1"/>
        <end position="22"/>
    </location>
</feature>
<accession>A0AAD3M7Y0</accession>
<protein>
    <submittedName>
        <fullName evidence="2">Mitogen-activated protein kinase kinase kinase 3</fullName>
    </submittedName>
</protein>
<dbReference type="GO" id="GO:0016301">
    <property type="term" value="F:kinase activity"/>
    <property type="evidence" value="ECO:0007669"/>
    <property type="project" value="UniProtKB-KW"/>
</dbReference>
<proteinExistence type="predicted"/>
<evidence type="ECO:0000256" key="1">
    <source>
        <dbReference type="SAM" id="MobiDB-lite"/>
    </source>
</evidence>
<keyword evidence="3" id="KW-1185">Reference proteome</keyword>
<keyword evidence="2" id="KW-0418">Kinase</keyword>
<dbReference type="EMBL" id="BRZM01000007">
    <property type="protein sequence ID" value="GLD48998.1"/>
    <property type="molecule type" value="Genomic_DNA"/>
</dbReference>
<dbReference type="AlphaFoldDB" id="A0AAD3M7Y0"/>
<organism evidence="2 3">
    <name type="scientific">Lates japonicus</name>
    <name type="common">Japanese lates</name>
    <dbReference type="NCBI Taxonomy" id="270547"/>
    <lineage>
        <taxon>Eukaryota</taxon>
        <taxon>Metazoa</taxon>
        <taxon>Chordata</taxon>
        <taxon>Craniata</taxon>
        <taxon>Vertebrata</taxon>
        <taxon>Euteleostomi</taxon>
        <taxon>Actinopterygii</taxon>
        <taxon>Neopterygii</taxon>
        <taxon>Teleostei</taxon>
        <taxon>Neoteleostei</taxon>
        <taxon>Acanthomorphata</taxon>
        <taxon>Carangaria</taxon>
        <taxon>Carangaria incertae sedis</taxon>
        <taxon>Centropomidae</taxon>
        <taxon>Lates</taxon>
    </lineage>
</organism>
<dbReference type="Gene3D" id="3.10.20.90">
    <property type="entry name" value="Phosphatidylinositol 3-kinase Catalytic Subunit, Chain A, domain 1"/>
    <property type="match status" value="1"/>
</dbReference>
<evidence type="ECO:0000313" key="3">
    <source>
        <dbReference type="Proteomes" id="UP001279410"/>
    </source>
</evidence>